<dbReference type="PROSITE" id="PS01169">
    <property type="entry name" value="RIBOSOMAL_L21"/>
    <property type="match status" value="1"/>
</dbReference>
<proteinExistence type="inferred from homology"/>
<dbReference type="GO" id="GO:0006412">
    <property type="term" value="P:translation"/>
    <property type="evidence" value="ECO:0007669"/>
    <property type="project" value="UniProtKB-UniRule"/>
</dbReference>
<evidence type="ECO:0000313" key="9">
    <source>
        <dbReference type="Proteomes" id="UP000177614"/>
    </source>
</evidence>
<dbReference type="InterPro" id="IPR036164">
    <property type="entry name" value="bL21-like_sf"/>
</dbReference>
<dbReference type="HAMAP" id="MF_01363">
    <property type="entry name" value="Ribosomal_bL21"/>
    <property type="match status" value="1"/>
</dbReference>
<evidence type="ECO:0000313" key="8">
    <source>
        <dbReference type="EMBL" id="OGC81755.1"/>
    </source>
</evidence>
<dbReference type="InterPro" id="IPR018258">
    <property type="entry name" value="Ribosomal_bL21_CS"/>
</dbReference>
<comment type="function">
    <text evidence="6 7">This protein binds to 23S rRNA in the presence of protein L20.</text>
</comment>
<dbReference type="InterPro" id="IPR001787">
    <property type="entry name" value="Ribosomal_bL21"/>
</dbReference>
<evidence type="ECO:0000256" key="4">
    <source>
        <dbReference type="ARBA" id="ARBA00022980"/>
    </source>
</evidence>
<organism evidence="8 9">
    <name type="scientific">Candidatus Abawacabacteria bacterium RBG_16_42_10</name>
    <dbReference type="NCBI Taxonomy" id="1817814"/>
    <lineage>
        <taxon>Bacteria</taxon>
        <taxon>Candidatus Abawacaibacteriota</taxon>
    </lineage>
</organism>
<dbReference type="GO" id="GO:0003735">
    <property type="term" value="F:structural constituent of ribosome"/>
    <property type="evidence" value="ECO:0007669"/>
    <property type="project" value="InterPro"/>
</dbReference>
<dbReference type="AlphaFoldDB" id="A0A1F4XJ71"/>
<dbReference type="SUPFAM" id="SSF141091">
    <property type="entry name" value="L21p-like"/>
    <property type="match status" value="1"/>
</dbReference>
<dbReference type="EMBL" id="MEWR01000020">
    <property type="protein sequence ID" value="OGC81755.1"/>
    <property type="molecule type" value="Genomic_DNA"/>
</dbReference>
<reference evidence="8 9" key="1">
    <citation type="journal article" date="2016" name="Nat. Commun.">
        <title>Thousands of microbial genomes shed light on interconnected biogeochemical processes in an aquifer system.</title>
        <authorList>
            <person name="Anantharaman K."/>
            <person name="Brown C.T."/>
            <person name="Hug L.A."/>
            <person name="Sharon I."/>
            <person name="Castelle C.J."/>
            <person name="Probst A.J."/>
            <person name="Thomas B.C."/>
            <person name="Singh A."/>
            <person name="Wilkins M.J."/>
            <person name="Karaoz U."/>
            <person name="Brodie E.L."/>
            <person name="Williams K.H."/>
            <person name="Hubbard S.S."/>
            <person name="Banfield J.F."/>
        </authorList>
    </citation>
    <scope>NUCLEOTIDE SEQUENCE [LARGE SCALE GENOMIC DNA]</scope>
</reference>
<accession>A0A1F4XJ71</accession>
<gene>
    <name evidence="6" type="primary">rplU</name>
    <name evidence="8" type="ORF">A2V81_04575</name>
</gene>
<protein>
    <recommendedName>
        <fullName evidence="6">Large ribosomal subunit protein bL21</fullName>
    </recommendedName>
</protein>
<name>A0A1F4XJ71_9BACT</name>
<keyword evidence="3 6" id="KW-0694">RNA-binding</keyword>
<evidence type="ECO:0000256" key="7">
    <source>
        <dbReference type="RuleBase" id="RU000562"/>
    </source>
</evidence>
<dbReference type="GO" id="GO:1990904">
    <property type="term" value="C:ribonucleoprotein complex"/>
    <property type="evidence" value="ECO:0007669"/>
    <property type="project" value="UniProtKB-KW"/>
</dbReference>
<dbReference type="STRING" id="1817814.A2V81_04575"/>
<dbReference type="GO" id="GO:0005840">
    <property type="term" value="C:ribosome"/>
    <property type="evidence" value="ECO:0007669"/>
    <property type="project" value="UniProtKB-KW"/>
</dbReference>
<evidence type="ECO:0000256" key="5">
    <source>
        <dbReference type="ARBA" id="ARBA00023274"/>
    </source>
</evidence>
<evidence type="ECO:0000256" key="6">
    <source>
        <dbReference type="HAMAP-Rule" id="MF_01363"/>
    </source>
</evidence>
<dbReference type="InterPro" id="IPR028909">
    <property type="entry name" value="bL21-like"/>
</dbReference>
<evidence type="ECO:0000256" key="2">
    <source>
        <dbReference type="ARBA" id="ARBA00022730"/>
    </source>
</evidence>
<evidence type="ECO:0000256" key="1">
    <source>
        <dbReference type="ARBA" id="ARBA00008563"/>
    </source>
</evidence>
<sequence length="96" mass="10891">MYAVINVSGRQEKVVPGETITIEKLEGNVGDIVSFGAPVLLADIDIELAAKSEIKGKIVEHGKGDKVLVFKKLRRKRYMRKKGHRQQYTKVEILKW</sequence>
<keyword evidence="5 6" id="KW-0687">Ribonucleoprotein</keyword>
<keyword evidence="2 6" id="KW-0699">rRNA-binding</keyword>
<keyword evidence="4 6" id="KW-0689">Ribosomal protein</keyword>
<dbReference type="GO" id="GO:0019843">
    <property type="term" value="F:rRNA binding"/>
    <property type="evidence" value="ECO:0007669"/>
    <property type="project" value="UniProtKB-UniRule"/>
</dbReference>
<comment type="caution">
    <text evidence="8">The sequence shown here is derived from an EMBL/GenBank/DDBJ whole genome shotgun (WGS) entry which is preliminary data.</text>
</comment>
<dbReference type="PANTHER" id="PTHR21349">
    <property type="entry name" value="50S RIBOSOMAL PROTEIN L21"/>
    <property type="match status" value="1"/>
</dbReference>
<comment type="subunit">
    <text evidence="6">Part of the 50S ribosomal subunit. Contacts protein L20.</text>
</comment>
<dbReference type="GO" id="GO:0005737">
    <property type="term" value="C:cytoplasm"/>
    <property type="evidence" value="ECO:0007669"/>
    <property type="project" value="UniProtKB-ARBA"/>
</dbReference>
<dbReference type="Proteomes" id="UP000177614">
    <property type="component" value="Unassembled WGS sequence"/>
</dbReference>
<dbReference type="Pfam" id="PF00829">
    <property type="entry name" value="Ribosomal_L21p"/>
    <property type="match status" value="1"/>
</dbReference>
<comment type="similarity">
    <text evidence="1 6 7">Belongs to the bacterial ribosomal protein bL21 family.</text>
</comment>
<dbReference type="NCBIfam" id="TIGR00061">
    <property type="entry name" value="L21"/>
    <property type="match status" value="1"/>
</dbReference>
<evidence type="ECO:0000256" key="3">
    <source>
        <dbReference type="ARBA" id="ARBA00022884"/>
    </source>
</evidence>
<dbReference type="PANTHER" id="PTHR21349:SF0">
    <property type="entry name" value="LARGE RIBOSOMAL SUBUNIT PROTEIN BL21M"/>
    <property type="match status" value="1"/>
</dbReference>